<protein>
    <submittedName>
        <fullName evidence="2">Na(+) H(+) antiporter subunit E</fullName>
    </submittedName>
</protein>
<gene>
    <name evidence="2" type="ORF">AVDCRST_MAG57-1073</name>
</gene>
<feature type="non-terminal residue" evidence="2">
    <location>
        <position position="1"/>
    </location>
</feature>
<accession>A0A6J4HSA5</accession>
<evidence type="ECO:0000313" key="2">
    <source>
        <dbReference type="EMBL" id="CAA9230608.1"/>
    </source>
</evidence>
<feature type="compositionally biased region" description="Basic and acidic residues" evidence="1">
    <location>
        <begin position="113"/>
        <end position="122"/>
    </location>
</feature>
<evidence type="ECO:0000256" key="1">
    <source>
        <dbReference type="SAM" id="MobiDB-lite"/>
    </source>
</evidence>
<feature type="compositionally biased region" description="Basic residues" evidence="1">
    <location>
        <begin position="150"/>
        <end position="161"/>
    </location>
</feature>
<feature type="compositionally biased region" description="Basic residues" evidence="1">
    <location>
        <begin position="101"/>
        <end position="112"/>
    </location>
</feature>
<name>A0A6J4HSA5_9ACTN</name>
<feature type="non-terminal residue" evidence="2">
    <location>
        <position position="197"/>
    </location>
</feature>
<dbReference type="EMBL" id="CADCTI010000095">
    <property type="protein sequence ID" value="CAA9230608.1"/>
    <property type="molecule type" value="Genomic_DNA"/>
</dbReference>
<dbReference type="AlphaFoldDB" id="A0A6J4HSA5"/>
<reference evidence="2" key="1">
    <citation type="submission" date="2020-02" db="EMBL/GenBank/DDBJ databases">
        <authorList>
            <person name="Meier V. D."/>
        </authorList>
    </citation>
    <scope>NUCLEOTIDE SEQUENCE</scope>
    <source>
        <strain evidence="2">AVDCRST_MAG57</strain>
    </source>
</reference>
<feature type="compositionally biased region" description="Basic and acidic residues" evidence="1">
    <location>
        <begin position="174"/>
        <end position="189"/>
    </location>
</feature>
<sequence>DRGTRDRRFRAPAAAPAAAARLARAGLEPAVGNVVLGQPAQRHPRRPGRHAAAPAASGGGWSAVASGGPAGVPRPLRDRPGALRCTGGLADGAPAWDRPERHHHRAAAHRLRPAADHPDRVADPGAGLDGDRAGPGAPDHRAAHPARREPGRRRPSARRRACGGGARGAGLRFAGRDRRAGSGARRERPGIGTEDAV</sequence>
<feature type="compositionally biased region" description="Basic and acidic residues" evidence="1">
    <location>
        <begin position="138"/>
        <end position="149"/>
    </location>
</feature>
<proteinExistence type="predicted"/>
<feature type="compositionally biased region" description="Low complexity" evidence="1">
    <location>
        <begin position="50"/>
        <end position="74"/>
    </location>
</feature>
<feature type="region of interest" description="Disordered" evidence="1">
    <location>
        <begin position="34"/>
        <end position="197"/>
    </location>
</feature>
<organism evidence="2">
    <name type="scientific">uncultured Blastococcus sp</name>
    <dbReference type="NCBI Taxonomy" id="217144"/>
    <lineage>
        <taxon>Bacteria</taxon>
        <taxon>Bacillati</taxon>
        <taxon>Actinomycetota</taxon>
        <taxon>Actinomycetes</taxon>
        <taxon>Geodermatophilales</taxon>
        <taxon>Geodermatophilaceae</taxon>
        <taxon>Blastococcus</taxon>
        <taxon>environmental samples</taxon>
    </lineage>
</organism>